<comment type="caution">
    <text evidence="2">The sequence shown here is derived from an EMBL/GenBank/DDBJ whole genome shotgun (WGS) entry which is preliminary data.</text>
</comment>
<dbReference type="EMBL" id="VDEP01000037">
    <property type="protein sequence ID" value="KAA1135688.1"/>
    <property type="molecule type" value="Genomic_DNA"/>
</dbReference>
<proteinExistence type="predicted"/>
<feature type="region of interest" description="Disordered" evidence="1">
    <location>
        <begin position="93"/>
        <end position="117"/>
    </location>
</feature>
<accession>A0A5B0SCF0</accession>
<reference evidence="2 3" key="1">
    <citation type="submission" date="2019-05" db="EMBL/GenBank/DDBJ databases">
        <title>Emergence of the Ug99 lineage of the wheat stem rust pathogen through somatic hybridization.</title>
        <authorList>
            <person name="Li F."/>
            <person name="Upadhyaya N.M."/>
            <person name="Sperschneider J."/>
            <person name="Matny O."/>
            <person name="Nguyen-Phuc H."/>
            <person name="Mago R."/>
            <person name="Raley C."/>
            <person name="Miller M.E."/>
            <person name="Silverstein K.A.T."/>
            <person name="Henningsen E."/>
            <person name="Hirsch C.D."/>
            <person name="Visser B."/>
            <person name="Pretorius Z.A."/>
            <person name="Steffenson B.J."/>
            <person name="Schwessinger B."/>
            <person name="Dodds P.N."/>
            <person name="Figueroa M."/>
        </authorList>
    </citation>
    <scope>NUCLEOTIDE SEQUENCE [LARGE SCALE GENOMIC DNA]</scope>
    <source>
        <strain evidence="2 3">Ug99</strain>
    </source>
</reference>
<gene>
    <name evidence="2" type="ORF">PGTUg99_005169</name>
</gene>
<dbReference type="AlphaFoldDB" id="A0A5B0SCF0"/>
<name>A0A5B0SCF0_PUCGR</name>
<dbReference type="Proteomes" id="UP000325313">
    <property type="component" value="Unassembled WGS sequence"/>
</dbReference>
<evidence type="ECO:0000313" key="3">
    <source>
        <dbReference type="Proteomes" id="UP000325313"/>
    </source>
</evidence>
<protein>
    <submittedName>
        <fullName evidence="2">Uncharacterized protein</fullName>
    </submittedName>
</protein>
<feature type="region of interest" description="Disordered" evidence="1">
    <location>
        <begin position="14"/>
        <end position="44"/>
    </location>
</feature>
<organism evidence="2 3">
    <name type="scientific">Puccinia graminis f. sp. tritici</name>
    <dbReference type="NCBI Taxonomy" id="56615"/>
    <lineage>
        <taxon>Eukaryota</taxon>
        <taxon>Fungi</taxon>
        <taxon>Dikarya</taxon>
        <taxon>Basidiomycota</taxon>
        <taxon>Pucciniomycotina</taxon>
        <taxon>Pucciniomycetes</taxon>
        <taxon>Pucciniales</taxon>
        <taxon>Pucciniaceae</taxon>
        <taxon>Puccinia</taxon>
    </lineage>
</organism>
<evidence type="ECO:0000256" key="1">
    <source>
        <dbReference type="SAM" id="MobiDB-lite"/>
    </source>
</evidence>
<evidence type="ECO:0000313" key="2">
    <source>
        <dbReference type="EMBL" id="KAA1135688.1"/>
    </source>
</evidence>
<feature type="compositionally biased region" description="Polar residues" evidence="1">
    <location>
        <begin position="20"/>
        <end position="42"/>
    </location>
</feature>
<sequence length="117" mass="13107">MYLKLRKIRSCSTLIPKEPSSPSSALSIRKPTSSTLSTQQRPPSAFSCLIYPNYKQTLRPKSHFDSQPASQPASSKASLCGYIKKAYLFQPISPTRPEQQQTLFKPTPSTWEESAQN</sequence>